<evidence type="ECO:0000256" key="4">
    <source>
        <dbReference type="ARBA" id="ARBA00022989"/>
    </source>
</evidence>
<name>A0A9D2EJ76_9FIRM</name>
<dbReference type="SUPFAM" id="SSF143865">
    <property type="entry name" value="CorA soluble domain-like"/>
    <property type="match status" value="1"/>
</dbReference>
<dbReference type="PANTHER" id="PTHR47891">
    <property type="entry name" value="TRANSPORTER-RELATED"/>
    <property type="match status" value="1"/>
</dbReference>
<keyword evidence="3 6" id="KW-0812">Transmembrane</keyword>
<comment type="similarity">
    <text evidence="2">Belongs to the CorA metal ion transporter (MIT) (TC 1.A.35) family.</text>
</comment>
<dbReference type="EMBL" id="DXBR01000006">
    <property type="protein sequence ID" value="HIZ38380.1"/>
    <property type="molecule type" value="Genomic_DNA"/>
</dbReference>
<dbReference type="AlphaFoldDB" id="A0A9D2EJ76"/>
<dbReference type="Gene3D" id="3.30.460.20">
    <property type="entry name" value="CorA soluble domain-like"/>
    <property type="match status" value="1"/>
</dbReference>
<reference evidence="7" key="1">
    <citation type="journal article" date="2021" name="PeerJ">
        <title>Extensive microbial diversity within the chicken gut microbiome revealed by metagenomics and culture.</title>
        <authorList>
            <person name="Gilroy R."/>
            <person name="Ravi A."/>
            <person name="Getino M."/>
            <person name="Pursley I."/>
            <person name="Horton D.L."/>
            <person name="Alikhan N.F."/>
            <person name="Baker D."/>
            <person name="Gharbi K."/>
            <person name="Hall N."/>
            <person name="Watson M."/>
            <person name="Adriaenssens E.M."/>
            <person name="Foster-Nyarko E."/>
            <person name="Jarju S."/>
            <person name="Secka A."/>
            <person name="Antonio M."/>
            <person name="Oren A."/>
            <person name="Chaudhuri R.R."/>
            <person name="La Ragione R."/>
            <person name="Hildebrand F."/>
            <person name="Pallen M.J."/>
        </authorList>
    </citation>
    <scope>NUCLEOTIDE SEQUENCE</scope>
    <source>
        <strain evidence="7">CHK179-28034</strain>
    </source>
</reference>
<keyword evidence="5 6" id="KW-0472">Membrane</keyword>
<keyword evidence="4 6" id="KW-1133">Transmembrane helix</keyword>
<protein>
    <submittedName>
        <fullName evidence="7">Magnesium transporter CorA family protein</fullName>
    </submittedName>
</protein>
<dbReference type="GO" id="GO:0016020">
    <property type="term" value="C:membrane"/>
    <property type="evidence" value="ECO:0007669"/>
    <property type="project" value="UniProtKB-SubCell"/>
</dbReference>
<dbReference type="InterPro" id="IPR045861">
    <property type="entry name" value="CorA_cytoplasmic_dom"/>
</dbReference>
<comment type="caution">
    <text evidence="7">The sequence shown here is derived from an EMBL/GenBank/DDBJ whole genome shotgun (WGS) entry which is preliminary data.</text>
</comment>
<dbReference type="PANTHER" id="PTHR47891:SF2">
    <property type="entry name" value="MAGNESIUM AND COBALT TRANSPORTER"/>
    <property type="match status" value="1"/>
</dbReference>
<evidence type="ECO:0000256" key="1">
    <source>
        <dbReference type="ARBA" id="ARBA00004141"/>
    </source>
</evidence>
<feature type="transmembrane region" description="Helical" evidence="6">
    <location>
        <begin position="253"/>
        <end position="273"/>
    </location>
</feature>
<dbReference type="GO" id="GO:0046873">
    <property type="term" value="F:metal ion transmembrane transporter activity"/>
    <property type="evidence" value="ECO:0007669"/>
    <property type="project" value="InterPro"/>
</dbReference>
<proteinExistence type="inferred from homology"/>
<comment type="subcellular location">
    <subcellularLocation>
        <location evidence="1">Membrane</location>
        <topology evidence="1">Multi-pass membrane protein</topology>
    </subcellularLocation>
</comment>
<evidence type="ECO:0000313" key="7">
    <source>
        <dbReference type="EMBL" id="HIZ38380.1"/>
    </source>
</evidence>
<dbReference type="InterPro" id="IPR002523">
    <property type="entry name" value="MgTranspt_CorA/ZnTranspt_ZntB"/>
</dbReference>
<accession>A0A9D2EJ76</accession>
<dbReference type="InterPro" id="IPR047199">
    <property type="entry name" value="CorA-like"/>
</dbReference>
<feature type="transmembrane region" description="Helical" evidence="6">
    <location>
        <begin position="285"/>
        <end position="306"/>
    </location>
</feature>
<evidence type="ECO:0000256" key="3">
    <source>
        <dbReference type="ARBA" id="ARBA00022692"/>
    </source>
</evidence>
<sequence>MIRIFKTVDGKVLKIPAAEEGSWVALTNPTQDELINISEHFLIDLDDLKGPLDEEERSRIEVEENYTLIILDIPTTEERQGKEYFYTIPFGIYITDENIITVCLVDTPILAVFMDGRMRNFKTQKRTRFLYQMLYRNAAMFLQFLRIIEKKSDEVEKRLHISQRNQEIIEMLELEKSLIYLSTSLRGNEVVLEKLMRNTSIPRYEDDEELLEDVIIENKQAIEMAKIYSDIMTGMMDAFASVISNNLNIAMKFLAIITIVLTIPNIITSAFGMNVGGIPLSTHPLGFWIICGLSLIVTLIAGIFIGRTKRFR</sequence>
<gene>
    <name evidence="7" type="ORF">H9968_00420</name>
</gene>
<dbReference type="CDD" id="cd12827">
    <property type="entry name" value="EcCorA_ZntB-like_u2"/>
    <property type="match status" value="1"/>
</dbReference>
<dbReference type="SUPFAM" id="SSF144083">
    <property type="entry name" value="Magnesium transport protein CorA, transmembrane region"/>
    <property type="match status" value="1"/>
</dbReference>
<organism evidence="7 8">
    <name type="scientific">Candidatus Anaerobutyricum stercoris</name>
    <dbReference type="NCBI Taxonomy" id="2838457"/>
    <lineage>
        <taxon>Bacteria</taxon>
        <taxon>Bacillati</taxon>
        <taxon>Bacillota</taxon>
        <taxon>Clostridia</taxon>
        <taxon>Lachnospirales</taxon>
        <taxon>Lachnospiraceae</taxon>
        <taxon>Anaerobutyricum</taxon>
    </lineage>
</organism>
<evidence type="ECO:0000256" key="2">
    <source>
        <dbReference type="ARBA" id="ARBA00009765"/>
    </source>
</evidence>
<dbReference type="InterPro" id="IPR045863">
    <property type="entry name" value="CorA_TM1_TM2"/>
</dbReference>
<dbReference type="Proteomes" id="UP000824049">
    <property type="component" value="Unassembled WGS sequence"/>
</dbReference>
<dbReference type="Gene3D" id="1.20.58.340">
    <property type="entry name" value="Magnesium transport protein CorA, transmembrane region"/>
    <property type="match status" value="2"/>
</dbReference>
<evidence type="ECO:0000313" key="8">
    <source>
        <dbReference type="Proteomes" id="UP000824049"/>
    </source>
</evidence>
<evidence type="ECO:0000256" key="5">
    <source>
        <dbReference type="ARBA" id="ARBA00023136"/>
    </source>
</evidence>
<evidence type="ECO:0000256" key="6">
    <source>
        <dbReference type="SAM" id="Phobius"/>
    </source>
</evidence>
<reference evidence="7" key="2">
    <citation type="submission" date="2021-04" db="EMBL/GenBank/DDBJ databases">
        <authorList>
            <person name="Gilroy R."/>
        </authorList>
    </citation>
    <scope>NUCLEOTIDE SEQUENCE</scope>
    <source>
        <strain evidence="7">CHK179-28034</strain>
    </source>
</reference>
<dbReference type="Pfam" id="PF01544">
    <property type="entry name" value="CorA"/>
    <property type="match status" value="1"/>
</dbReference>